<dbReference type="Gene3D" id="3.90.870.10">
    <property type="entry name" value="DHBP synthase"/>
    <property type="match status" value="1"/>
</dbReference>
<protein>
    <recommendedName>
        <fullName evidence="17">Riboflavin biosynthesis protein RibBA</fullName>
    </recommendedName>
    <domain>
        <recommendedName>
            <fullName evidence="17">3,4-dihydroxy-2-butanone 4-phosphate synthase</fullName>
            <shortName evidence="17">DHBP synthase</shortName>
            <ecNumber evidence="17">4.1.99.12</ecNumber>
        </recommendedName>
    </domain>
    <domain>
        <recommendedName>
            <fullName evidence="17">GTP cyclohydrolase-2</fullName>
            <ecNumber evidence="17">3.5.4.25</ecNumber>
        </recommendedName>
        <alternativeName>
            <fullName evidence="17">GTP cyclohydrolase II</fullName>
        </alternativeName>
    </domain>
</protein>
<feature type="binding site" evidence="17">
    <location>
        <position position="322"/>
    </location>
    <ligand>
        <name>GTP</name>
        <dbReference type="ChEBI" id="CHEBI:37565"/>
    </ligand>
</feature>
<evidence type="ECO:0000256" key="2">
    <source>
        <dbReference type="ARBA" id="ARBA00002284"/>
    </source>
</evidence>
<dbReference type="HAMAP" id="MF_00180">
    <property type="entry name" value="RibB"/>
    <property type="match status" value="1"/>
</dbReference>
<dbReference type="Gene3D" id="3.40.50.10990">
    <property type="entry name" value="GTP cyclohydrolase II"/>
    <property type="match status" value="1"/>
</dbReference>
<evidence type="ECO:0000256" key="3">
    <source>
        <dbReference type="ARBA" id="ARBA00004853"/>
    </source>
</evidence>
<comment type="catalytic activity">
    <reaction evidence="16 17">
        <text>GTP + 4 H2O = 2,5-diamino-6-hydroxy-4-(5-phosphoribosylamino)-pyrimidine + formate + 2 phosphate + 3 H(+)</text>
        <dbReference type="Rhea" id="RHEA:23704"/>
        <dbReference type="ChEBI" id="CHEBI:15377"/>
        <dbReference type="ChEBI" id="CHEBI:15378"/>
        <dbReference type="ChEBI" id="CHEBI:15740"/>
        <dbReference type="ChEBI" id="CHEBI:37565"/>
        <dbReference type="ChEBI" id="CHEBI:43474"/>
        <dbReference type="ChEBI" id="CHEBI:58614"/>
        <dbReference type="EC" id="3.5.4.25"/>
    </reaction>
</comment>
<comment type="function">
    <text evidence="17">Catalyzes the conversion of GTP to 2,5-diamino-6-ribosylamino-4(3H)-pyrimidinone 5'-phosphate (DARP), formate and pyrophosphate.</text>
</comment>
<proteinExistence type="inferred from homology"/>
<feature type="binding site" evidence="17">
    <location>
        <position position="262"/>
    </location>
    <ligand>
        <name>Zn(2+)</name>
        <dbReference type="ChEBI" id="CHEBI:29105"/>
        <note>catalytic</note>
    </ligand>
</feature>
<evidence type="ECO:0000256" key="8">
    <source>
        <dbReference type="ARBA" id="ARBA00022741"/>
    </source>
</evidence>
<name>A0ABW0R400_9BACL</name>
<keyword evidence="9 17" id="KW-0378">Hydrolase</keyword>
<evidence type="ECO:0000256" key="13">
    <source>
        <dbReference type="ARBA" id="ARBA00023211"/>
    </source>
</evidence>
<dbReference type="HAMAP" id="MF_00179">
    <property type="entry name" value="RibA"/>
    <property type="match status" value="1"/>
</dbReference>
<dbReference type="NCBIfam" id="NF001591">
    <property type="entry name" value="PRK00393.1"/>
    <property type="match status" value="1"/>
</dbReference>
<dbReference type="InterPro" id="IPR000926">
    <property type="entry name" value="RibA"/>
</dbReference>
<comment type="catalytic activity">
    <reaction evidence="1 17">
        <text>D-ribulose 5-phosphate = (2S)-2-hydroxy-3-oxobutyl phosphate + formate + H(+)</text>
        <dbReference type="Rhea" id="RHEA:18457"/>
        <dbReference type="ChEBI" id="CHEBI:15378"/>
        <dbReference type="ChEBI" id="CHEBI:15740"/>
        <dbReference type="ChEBI" id="CHEBI:58121"/>
        <dbReference type="ChEBI" id="CHEBI:58830"/>
        <dbReference type="EC" id="4.1.99.12"/>
    </reaction>
</comment>
<dbReference type="EC" id="3.5.4.25" evidence="17"/>
<feature type="binding site" evidence="17">
    <location>
        <position position="34"/>
    </location>
    <ligand>
        <name>Mg(2+)</name>
        <dbReference type="ChEBI" id="CHEBI:18420"/>
        <label>1</label>
    </ligand>
</feature>
<dbReference type="InterPro" id="IPR000422">
    <property type="entry name" value="DHBP_synthase_RibB"/>
</dbReference>
<dbReference type="Pfam" id="PF00925">
    <property type="entry name" value="GTP_cyclohydro2"/>
    <property type="match status" value="1"/>
</dbReference>
<dbReference type="SUPFAM" id="SSF55821">
    <property type="entry name" value="YrdC/RibB"/>
    <property type="match status" value="1"/>
</dbReference>
<feature type="binding site" evidence="17">
    <location>
        <position position="169"/>
    </location>
    <ligand>
        <name>D-ribulose 5-phosphate</name>
        <dbReference type="ChEBI" id="CHEBI:58121"/>
    </ligand>
</feature>
<evidence type="ECO:0000256" key="15">
    <source>
        <dbReference type="ARBA" id="ARBA00023268"/>
    </source>
</evidence>
<comment type="caution">
    <text evidence="19">The sequence shown here is derived from an EMBL/GenBank/DDBJ whole genome shotgun (WGS) entry which is preliminary data.</text>
</comment>
<dbReference type="GO" id="GO:0008686">
    <property type="term" value="F:3,4-dihydroxy-2-butanone-4-phosphate synthase activity"/>
    <property type="evidence" value="ECO:0007669"/>
    <property type="project" value="UniProtKB-EC"/>
</dbReference>
<feature type="domain" description="GTP cyclohydrolase II" evidence="18">
    <location>
        <begin position="213"/>
        <end position="378"/>
    </location>
</feature>
<dbReference type="Pfam" id="PF00926">
    <property type="entry name" value="DHBP_synthase"/>
    <property type="match status" value="1"/>
</dbReference>
<dbReference type="RefSeq" id="WP_378113659.1">
    <property type="nucleotide sequence ID" value="NZ_JBHSNC010000056.1"/>
</dbReference>
<evidence type="ECO:0000256" key="7">
    <source>
        <dbReference type="ARBA" id="ARBA00022723"/>
    </source>
</evidence>
<comment type="function">
    <text evidence="2 17">Catalyzes the conversion of D-ribulose 5-phosphate to formate and 3,4-dihydroxy-2-butanone 4-phosphate.</text>
</comment>
<feature type="binding site" evidence="17">
    <location>
        <position position="362"/>
    </location>
    <ligand>
        <name>GTP</name>
        <dbReference type="ChEBI" id="CHEBI:37565"/>
    </ligand>
</feature>
<evidence type="ECO:0000256" key="11">
    <source>
        <dbReference type="ARBA" id="ARBA00022842"/>
    </source>
</evidence>
<feature type="binding site" evidence="17">
    <location>
        <position position="38"/>
    </location>
    <ligand>
        <name>D-ribulose 5-phosphate</name>
        <dbReference type="ChEBI" id="CHEBI:58121"/>
    </ligand>
</feature>
<keyword evidence="20" id="KW-1185">Reference proteome</keyword>
<evidence type="ECO:0000256" key="16">
    <source>
        <dbReference type="ARBA" id="ARBA00049295"/>
    </source>
</evidence>
<dbReference type="PIRSF" id="PIRSF001259">
    <property type="entry name" value="RibA"/>
    <property type="match status" value="1"/>
</dbReference>
<evidence type="ECO:0000313" key="19">
    <source>
        <dbReference type="EMBL" id="MFC5531693.1"/>
    </source>
</evidence>
<sequence>MATEQQKPFNAIEEAIYDLIRGKAIIVVDDEDRENEGDLIALAEKATPEVINFMITEGRGLVCVPITQERAEALDLPPMVSHNTDYHGTAFTVSVDHISTTTGISAHERAATVHALIDPNAKPHDFRRPGHIFPLIAKKGGVLRRAGHTEAAVDLARMCGSAPSAVICEVIKEDGTMARLPDLIQFAEQHDLKLITIKDLIRYRNEKEKLVKREVEVRMPTDFGTFQAIAYTNEVDAKEHVAFVKGTIDGSEPILVRVHSECLTGDVFHSHRCDCGPQLEAALRQIEEAGNGVLLYMRQEGRGIGLINKLKAYHLQEQGLDTVDANLKLGFAADLRDYGIGAQILKDIGVRQIRLLTNNPRKIKGLEGYGLNVVERVPLQMKENEDNTGYLHTKKAKLGHMLSFKDDAETQS</sequence>
<organism evidence="19 20">
    <name type="scientific">Cohnella yongneupensis</name>
    <dbReference type="NCBI Taxonomy" id="425006"/>
    <lineage>
        <taxon>Bacteria</taxon>
        <taxon>Bacillati</taxon>
        <taxon>Bacillota</taxon>
        <taxon>Bacilli</taxon>
        <taxon>Bacillales</taxon>
        <taxon>Paenibacillaceae</taxon>
        <taxon>Cohnella</taxon>
    </lineage>
</organism>
<feature type="binding site" evidence="17">
    <location>
        <position position="34"/>
    </location>
    <ligand>
        <name>Mg(2+)</name>
        <dbReference type="ChEBI" id="CHEBI:18420"/>
        <label>2</label>
    </ligand>
</feature>
<keyword evidence="14 17" id="KW-0456">Lyase</keyword>
<evidence type="ECO:0000256" key="1">
    <source>
        <dbReference type="ARBA" id="ARBA00000141"/>
    </source>
</evidence>
<feature type="binding site" evidence="17">
    <location>
        <begin position="145"/>
        <end position="149"/>
    </location>
    <ligand>
        <name>D-ribulose 5-phosphate</name>
        <dbReference type="ChEBI" id="CHEBI:58121"/>
    </ligand>
</feature>
<feature type="site" description="Essential for DHBP synthase activity" evidence="17">
    <location>
        <position position="169"/>
    </location>
</feature>
<comment type="similarity">
    <text evidence="17">In the C-terminal section; belongs to the GTP cyclohydrolase II family.</text>
</comment>
<dbReference type="SUPFAM" id="SSF142695">
    <property type="entry name" value="RibA-like"/>
    <property type="match status" value="1"/>
</dbReference>
<keyword evidence="8 17" id="KW-0547">Nucleotide-binding</keyword>
<comment type="pathway">
    <text evidence="4 17">Cofactor biosynthesis; riboflavin biosynthesis; 2-hydroxy-3-oxobutyl phosphate from D-ribulose 5-phosphate: step 1/1.</text>
</comment>
<feature type="region of interest" description="DHBP synthase" evidence="17">
    <location>
        <begin position="1"/>
        <end position="206"/>
    </location>
</feature>
<evidence type="ECO:0000256" key="10">
    <source>
        <dbReference type="ARBA" id="ARBA00022833"/>
    </source>
</evidence>
<dbReference type="Proteomes" id="UP001596108">
    <property type="component" value="Unassembled WGS sequence"/>
</dbReference>
<gene>
    <name evidence="17" type="primary">ribBA</name>
    <name evidence="19" type="ORF">ACFPQ4_19940</name>
</gene>
<evidence type="ECO:0000256" key="6">
    <source>
        <dbReference type="ARBA" id="ARBA00022619"/>
    </source>
</evidence>
<comment type="cofactor">
    <cofactor evidence="17">
        <name>Zn(2+)</name>
        <dbReference type="ChEBI" id="CHEBI:29105"/>
    </cofactor>
    <text evidence="17">Binds 1 zinc ion per subunit.</text>
</comment>
<keyword evidence="10 17" id="KW-0862">Zinc</keyword>
<feature type="binding site" evidence="17">
    <location>
        <begin position="300"/>
        <end position="302"/>
    </location>
    <ligand>
        <name>GTP</name>
        <dbReference type="ChEBI" id="CHEBI:37565"/>
    </ligand>
</feature>
<feature type="region of interest" description="GTP cyclohydrolase II" evidence="17">
    <location>
        <begin position="207"/>
        <end position="412"/>
    </location>
</feature>
<keyword evidence="6 17" id="KW-0686">Riboflavin biosynthesis</keyword>
<evidence type="ECO:0000256" key="5">
    <source>
        <dbReference type="ARBA" id="ARBA00005520"/>
    </source>
</evidence>
<evidence type="ECO:0000313" key="20">
    <source>
        <dbReference type="Proteomes" id="UP001596108"/>
    </source>
</evidence>
<comment type="pathway">
    <text evidence="3 17">Cofactor biosynthesis; riboflavin biosynthesis; 5-amino-6-(D-ribitylamino)uracil from GTP: step 1/4.</text>
</comment>
<evidence type="ECO:0000256" key="9">
    <source>
        <dbReference type="ARBA" id="ARBA00022801"/>
    </source>
</evidence>
<evidence type="ECO:0000256" key="4">
    <source>
        <dbReference type="ARBA" id="ARBA00004904"/>
    </source>
</evidence>
<dbReference type="GO" id="GO:0003935">
    <property type="term" value="F:GTP cyclohydrolase II activity"/>
    <property type="evidence" value="ECO:0007669"/>
    <property type="project" value="UniProtKB-EC"/>
</dbReference>
<feature type="active site" description="Proton acceptor; for GTP cyclohydrolase activity" evidence="17">
    <location>
        <position position="334"/>
    </location>
</feature>
<feature type="binding site" evidence="17">
    <location>
        <position position="357"/>
    </location>
    <ligand>
        <name>GTP</name>
        <dbReference type="ChEBI" id="CHEBI:37565"/>
    </ligand>
</feature>
<reference evidence="20" key="1">
    <citation type="journal article" date="2019" name="Int. J. Syst. Evol. Microbiol.">
        <title>The Global Catalogue of Microorganisms (GCM) 10K type strain sequencing project: providing services to taxonomists for standard genome sequencing and annotation.</title>
        <authorList>
            <consortium name="The Broad Institute Genomics Platform"/>
            <consortium name="The Broad Institute Genome Sequencing Center for Infectious Disease"/>
            <person name="Wu L."/>
            <person name="Ma J."/>
        </authorList>
    </citation>
    <scope>NUCLEOTIDE SEQUENCE [LARGE SCALE GENOMIC DNA]</scope>
    <source>
        <strain evidence="20">CGMCC 1.18578</strain>
    </source>
</reference>
<keyword evidence="12 17" id="KW-0342">GTP-binding</keyword>
<dbReference type="NCBIfam" id="TIGR00505">
    <property type="entry name" value="ribA"/>
    <property type="match status" value="1"/>
</dbReference>
<dbReference type="PANTHER" id="PTHR21327">
    <property type="entry name" value="GTP CYCLOHYDROLASE II-RELATED"/>
    <property type="match status" value="1"/>
</dbReference>
<feature type="binding site" evidence="17">
    <location>
        <position position="278"/>
    </location>
    <ligand>
        <name>GTP</name>
        <dbReference type="ChEBI" id="CHEBI:37565"/>
    </ligand>
</feature>
<keyword evidence="11 17" id="KW-0460">Magnesium</keyword>
<accession>A0ABW0R400</accession>
<dbReference type="InterPro" id="IPR016299">
    <property type="entry name" value="Riboflavin_synth_RibBA"/>
</dbReference>
<keyword evidence="13 17" id="KW-0464">Manganese</keyword>
<feature type="binding site" evidence="17">
    <location>
        <position position="275"/>
    </location>
    <ligand>
        <name>Zn(2+)</name>
        <dbReference type="ChEBI" id="CHEBI:29105"/>
        <note>catalytic</note>
    </ligand>
</feature>
<dbReference type="InterPro" id="IPR032677">
    <property type="entry name" value="GTP_cyclohydro_II"/>
</dbReference>
<dbReference type="EC" id="4.1.99.12" evidence="17"/>
<feature type="active site" description="Nucleophile; for GTP cyclohydrolase activity" evidence="17">
    <location>
        <position position="336"/>
    </location>
</feature>
<feature type="binding site" evidence="17">
    <location>
        <begin position="33"/>
        <end position="34"/>
    </location>
    <ligand>
        <name>D-ribulose 5-phosphate</name>
        <dbReference type="ChEBI" id="CHEBI:58121"/>
    </ligand>
</feature>
<keyword evidence="7 17" id="KW-0479">Metal-binding</keyword>
<dbReference type="NCBIfam" id="NF006803">
    <property type="entry name" value="PRK09311.1"/>
    <property type="match status" value="1"/>
</dbReference>
<feature type="binding site" evidence="17">
    <location>
        <begin position="257"/>
        <end position="261"/>
    </location>
    <ligand>
        <name>GTP</name>
        <dbReference type="ChEBI" id="CHEBI:37565"/>
    </ligand>
</feature>
<evidence type="ECO:0000256" key="12">
    <source>
        <dbReference type="ARBA" id="ARBA00023134"/>
    </source>
</evidence>
<feature type="binding site" evidence="17">
    <location>
        <position position="148"/>
    </location>
    <ligand>
        <name>Mg(2+)</name>
        <dbReference type="ChEBI" id="CHEBI:18420"/>
        <label>2</label>
    </ligand>
</feature>
<dbReference type="InterPro" id="IPR036144">
    <property type="entry name" value="RibA-like_sf"/>
</dbReference>
<evidence type="ECO:0000256" key="14">
    <source>
        <dbReference type="ARBA" id="ARBA00023239"/>
    </source>
</evidence>
<dbReference type="PANTHER" id="PTHR21327:SF18">
    <property type="entry name" value="3,4-DIHYDROXY-2-BUTANONE 4-PHOSPHATE SYNTHASE"/>
    <property type="match status" value="1"/>
</dbReference>
<feature type="site" description="Essential for DHBP synthase activity" evidence="17">
    <location>
        <position position="131"/>
    </location>
</feature>
<comment type="cofactor">
    <cofactor evidence="17">
        <name>Mg(2+)</name>
        <dbReference type="ChEBI" id="CHEBI:18420"/>
    </cofactor>
    <cofactor evidence="17">
        <name>Mn(2+)</name>
        <dbReference type="ChEBI" id="CHEBI:29035"/>
    </cofactor>
    <text evidence="17">Binds 2 divalent metal cations per subunit. Magnesium or manganese.</text>
</comment>
<keyword evidence="15 17" id="KW-0511">Multifunctional enzyme</keyword>
<feature type="binding site" evidence="17">
    <location>
        <position position="273"/>
    </location>
    <ligand>
        <name>Zn(2+)</name>
        <dbReference type="ChEBI" id="CHEBI:29105"/>
        <note>catalytic</note>
    </ligand>
</feature>
<dbReference type="EMBL" id="JBHSNC010000056">
    <property type="protein sequence ID" value="MFC5531693.1"/>
    <property type="molecule type" value="Genomic_DNA"/>
</dbReference>
<dbReference type="CDD" id="cd00641">
    <property type="entry name" value="GTP_cyclohydro2"/>
    <property type="match status" value="1"/>
</dbReference>
<dbReference type="InterPro" id="IPR017945">
    <property type="entry name" value="DHBP_synth_RibB-like_a/b_dom"/>
</dbReference>
<comment type="similarity">
    <text evidence="5 17">In the N-terminal section; belongs to the DHBP synthase family.</text>
</comment>
<evidence type="ECO:0000256" key="17">
    <source>
        <dbReference type="HAMAP-Rule" id="MF_01283"/>
    </source>
</evidence>
<evidence type="ECO:0000259" key="18">
    <source>
        <dbReference type="Pfam" id="PF00925"/>
    </source>
</evidence>
<dbReference type="NCBIfam" id="TIGR00506">
    <property type="entry name" value="ribB"/>
    <property type="match status" value="1"/>
</dbReference>
<dbReference type="HAMAP" id="MF_01283">
    <property type="entry name" value="RibBA"/>
    <property type="match status" value="1"/>
</dbReference>